<reference evidence="4 5" key="1">
    <citation type="submission" date="2017-05" db="EMBL/GenBank/DDBJ databases">
        <authorList>
            <person name="Varghese N."/>
            <person name="Submissions S."/>
        </authorList>
    </citation>
    <scope>NUCLEOTIDE SEQUENCE [LARGE SCALE GENOMIC DNA]</scope>
    <source>
        <strain evidence="4 5">DSM 46834</strain>
    </source>
</reference>
<dbReference type="Pfam" id="PF13455">
    <property type="entry name" value="MUG113"/>
    <property type="match status" value="1"/>
</dbReference>
<dbReference type="Pfam" id="PF13250">
    <property type="entry name" value="SNIPE"/>
    <property type="match status" value="1"/>
</dbReference>
<protein>
    <submittedName>
        <fullName evidence="4">T5orf172 domain-containing protein</fullName>
    </submittedName>
</protein>
<feature type="region of interest" description="Disordered" evidence="2">
    <location>
        <begin position="1"/>
        <end position="120"/>
    </location>
</feature>
<feature type="coiled-coil region" evidence="1">
    <location>
        <begin position="120"/>
        <end position="147"/>
    </location>
</feature>
<dbReference type="AlphaFoldDB" id="A0A521F851"/>
<keyword evidence="1" id="KW-0175">Coiled coil</keyword>
<evidence type="ECO:0000259" key="3">
    <source>
        <dbReference type="SMART" id="SM00974"/>
    </source>
</evidence>
<feature type="coiled-coil region" evidence="1">
    <location>
        <begin position="320"/>
        <end position="371"/>
    </location>
</feature>
<feature type="compositionally biased region" description="Low complexity" evidence="2">
    <location>
        <begin position="58"/>
        <end position="120"/>
    </location>
</feature>
<accession>A0A521F851</accession>
<organism evidence="4 5">
    <name type="scientific">Geodermatophilus aquaeductus</name>
    <dbReference type="NCBI Taxonomy" id="1564161"/>
    <lineage>
        <taxon>Bacteria</taxon>
        <taxon>Bacillati</taxon>
        <taxon>Actinomycetota</taxon>
        <taxon>Actinomycetes</taxon>
        <taxon>Geodermatophilales</taxon>
        <taxon>Geodermatophilaceae</taxon>
        <taxon>Geodermatophilus</taxon>
    </lineage>
</organism>
<feature type="compositionally biased region" description="Low complexity" evidence="2">
    <location>
        <begin position="153"/>
        <end position="172"/>
    </location>
</feature>
<feature type="compositionally biased region" description="Low complexity" evidence="2">
    <location>
        <begin position="38"/>
        <end position="49"/>
    </location>
</feature>
<evidence type="ECO:0000313" key="4">
    <source>
        <dbReference type="EMBL" id="SMO92343.1"/>
    </source>
</evidence>
<evidence type="ECO:0000256" key="1">
    <source>
        <dbReference type="SAM" id="Coils"/>
    </source>
</evidence>
<feature type="region of interest" description="Disordered" evidence="2">
    <location>
        <begin position="152"/>
        <end position="172"/>
    </location>
</feature>
<keyword evidence="5" id="KW-1185">Reference proteome</keyword>
<evidence type="ECO:0000256" key="2">
    <source>
        <dbReference type="SAM" id="MobiDB-lite"/>
    </source>
</evidence>
<evidence type="ECO:0000313" key="5">
    <source>
        <dbReference type="Proteomes" id="UP000317484"/>
    </source>
</evidence>
<dbReference type="Proteomes" id="UP000317484">
    <property type="component" value="Unassembled WGS sequence"/>
</dbReference>
<feature type="domain" description="Bacteriophage T5 Orf172 DNA-binding" evidence="3">
    <location>
        <begin position="414"/>
        <end position="497"/>
    </location>
</feature>
<proteinExistence type="predicted"/>
<sequence length="530" mass="57209">MHGFRFNTPPGWPVAPAGWVPPEGWVPDPSWPPPPPGWAFWVPEAVAASPTPPPVTPPVTSSAAASTAPDPAPARTASTPAAPSSSPGDTAAAVGTGTSAPTAAVPPTSPAVPATQAAGSAEADARVEALEAELERLRGLLWEAGRKAREQTAAAAAAPAPVPAATAASPPVSTAARAGDDFVELDDARLLQQVGIYHYHHPLEHAEAYRQRLAELREQIKETVKAGRAIEASDKFSYNNSLALGRKMTADLSKLMLRAYNAEADNCVRALRAGALPAATKRLTNAADAIAKLGTMMEMRVAPAYHALRITELELTADYLFKQQEEREAAREERERLREERKAEAELAAQREKLDKERAHYANTLAALQARGDIAELADVQRRLAEIDEAITQNDFRAANIRAGYVYVISNVGAFGQSVVKIGMTRRLEPMDRIRELGDASVPFPFDVHALYFSDDAITLENELHAAFAARRLNHANPRREFFFAPPEEVRDVLAEKVGNLLEYAAQPEAEQYYQSLSSWPADAGGHLGR</sequence>
<name>A0A521F851_9ACTN</name>
<dbReference type="SMART" id="SM00974">
    <property type="entry name" value="T5orf172"/>
    <property type="match status" value="1"/>
</dbReference>
<dbReference type="InterPro" id="IPR018306">
    <property type="entry name" value="Phage_T5_Orf172_DNA-bd"/>
</dbReference>
<gene>
    <name evidence="4" type="ORF">SAMN06273567_107172</name>
</gene>
<dbReference type="EMBL" id="FXTJ01000007">
    <property type="protein sequence ID" value="SMO92343.1"/>
    <property type="molecule type" value="Genomic_DNA"/>
</dbReference>
<dbReference type="InterPro" id="IPR025280">
    <property type="entry name" value="SNIPE"/>
</dbReference>